<protein>
    <submittedName>
        <fullName evidence="1">Uncharacterized protein</fullName>
    </submittedName>
</protein>
<evidence type="ECO:0000313" key="1">
    <source>
        <dbReference type="EMBL" id="XDJ14772.1"/>
    </source>
</evidence>
<accession>A0AB39CD37</accession>
<reference evidence="1" key="1">
    <citation type="submission" date="2024-07" db="EMBL/GenBank/DDBJ databases">
        <authorList>
            <person name="Bringhurst R.M."/>
            <person name="Homer T.E."/>
        </authorList>
    </citation>
    <scope>NUCLEOTIDE SEQUENCE</scope>
</reference>
<organism evidence="1">
    <name type="scientific">Pseudomonas phage RVTF4</name>
    <dbReference type="NCBI Taxonomy" id="3236931"/>
    <lineage>
        <taxon>Viruses</taxon>
    </lineage>
</organism>
<dbReference type="EMBL" id="PQ015378">
    <property type="protein sequence ID" value="XDJ14772.1"/>
    <property type="molecule type" value="Genomic_DNA"/>
</dbReference>
<sequence length="101" mass="11476">MAVITALPTPEQVWPVVPKGKHQKLMQQVAKAMMFPDNQPGWRIAGRQERGFNVRLQGVVSHEDVRLIEPALMVSGWYLRQIKYRAGNTYLCLVDAATMNK</sequence>
<proteinExistence type="predicted"/>
<name>A0AB39CD37_9VIRU</name>